<dbReference type="CDD" id="cd08420">
    <property type="entry name" value="PBP2_CysL_like"/>
    <property type="match status" value="1"/>
</dbReference>
<keyword evidence="4" id="KW-0804">Transcription</keyword>
<proteinExistence type="inferred from homology"/>
<dbReference type="InterPro" id="IPR036390">
    <property type="entry name" value="WH_DNA-bd_sf"/>
</dbReference>
<dbReference type="PANTHER" id="PTHR30126:SF39">
    <property type="entry name" value="HTH-TYPE TRANSCRIPTIONAL REGULATOR CYSL"/>
    <property type="match status" value="1"/>
</dbReference>
<dbReference type="PROSITE" id="PS50931">
    <property type="entry name" value="HTH_LYSR"/>
    <property type="match status" value="1"/>
</dbReference>
<evidence type="ECO:0000313" key="7">
    <source>
        <dbReference type="Proteomes" id="UP001341444"/>
    </source>
</evidence>
<dbReference type="InterPro" id="IPR000847">
    <property type="entry name" value="LysR_HTH_N"/>
</dbReference>
<dbReference type="RefSeq" id="WP_066265185.1">
    <property type="nucleotide sequence ID" value="NZ_JARMAB010000018.1"/>
</dbReference>
<evidence type="ECO:0000256" key="3">
    <source>
        <dbReference type="ARBA" id="ARBA00023125"/>
    </source>
</evidence>
<protein>
    <submittedName>
        <fullName evidence="6">LysR family transcriptional regulator</fullName>
    </submittedName>
</protein>
<gene>
    <name evidence="6" type="ORF">P4T90_12840</name>
</gene>
<organism evidence="6 7">
    <name type="scientific">Heyndrickxia acidicola</name>
    <dbReference type="NCBI Taxonomy" id="209389"/>
    <lineage>
        <taxon>Bacteria</taxon>
        <taxon>Bacillati</taxon>
        <taxon>Bacillota</taxon>
        <taxon>Bacilli</taxon>
        <taxon>Bacillales</taxon>
        <taxon>Bacillaceae</taxon>
        <taxon>Heyndrickxia</taxon>
    </lineage>
</organism>
<keyword evidence="2" id="KW-0805">Transcription regulation</keyword>
<dbReference type="SUPFAM" id="SSF53850">
    <property type="entry name" value="Periplasmic binding protein-like II"/>
    <property type="match status" value="1"/>
</dbReference>
<dbReference type="PANTHER" id="PTHR30126">
    <property type="entry name" value="HTH-TYPE TRANSCRIPTIONAL REGULATOR"/>
    <property type="match status" value="1"/>
</dbReference>
<dbReference type="Pfam" id="PF03466">
    <property type="entry name" value="LysR_substrate"/>
    <property type="match status" value="1"/>
</dbReference>
<keyword evidence="7" id="KW-1185">Reference proteome</keyword>
<dbReference type="PRINTS" id="PR00039">
    <property type="entry name" value="HTHLYSR"/>
</dbReference>
<dbReference type="SUPFAM" id="SSF46785">
    <property type="entry name" value="Winged helix' DNA-binding domain"/>
    <property type="match status" value="1"/>
</dbReference>
<dbReference type="Pfam" id="PF00126">
    <property type="entry name" value="HTH_1"/>
    <property type="match status" value="1"/>
</dbReference>
<dbReference type="EMBL" id="JARMAB010000018">
    <property type="protein sequence ID" value="MED1203940.1"/>
    <property type="molecule type" value="Genomic_DNA"/>
</dbReference>
<dbReference type="InterPro" id="IPR005119">
    <property type="entry name" value="LysR_subst-bd"/>
</dbReference>
<evidence type="ECO:0000313" key="6">
    <source>
        <dbReference type="EMBL" id="MED1203940.1"/>
    </source>
</evidence>
<dbReference type="InterPro" id="IPR036388">
    <property type="entry name" value="WH-like_DNA-bd_sf"/>
</dbReference>
<dbReference type="Proteomes" id="UP001341444">
    <property type="component" value="Unassembled WGS sequence"/>
</dbReference>
<evidence type="ECO:0000256" key="1">
    <source>
        <dbReference type="ARBA" id="ARBA00009437"/>
    </source>
</evidence>
<dbReference type="Gene3D" id="3.40.190.290">
    <property type="match status" value="1"/>
</dbReference>
<evidence type="ECO:0000256" key="4">
    <source>
        <dbReference type="ARBA" id="ARBA00023163"/>
    </source>
</evidence>
<dbReference type="Gene3D" id="1.10.10.10">
    <property type="entry name" value="Winged helix-like DNA-binding domain superfamily/Winged helix DNA-binding domain"/>
    <property type="match status" value="1"/>
</dbReference>
<keyword evidence="3" id="KW-0238">DNA-binding</keyword>
<feature type="domain" description="HTH lysR-type" evidence="5">
    <location>
        <begin position="1"/>
        <end position="58"/>
    </location>
</feature>
<evidence type="ECO:0000259" key="5">
    <source>
        <dbReference type="PROSITE" id="PS50931"/>
    </source>
</evidence>
<evidence type="ECO:0000256" key="2">
    <source>
        <dbReference type="ARBA" id="ARBA00023015"/>
    </source>
</evidence>
<comment type="caution">
    <text evidence="6">The sequence shown here is derived from an EMBL/GenBank/DDBJ whole genome shotgun (WGS) entry which is preliminary data.</text>
</comment>
<comment type="similarity">
    <text evidence="1">Belongs to the LysR transcriptional regulatory family.</text>
</comment>
<reference evidence="6 7" key="1">
    <citation type="submission" date="2023-03" db="EMBL/GenBank/DDBJ databases">
        <title>Bacillus Genome Sequencing.</title>
        <authorList>
            <person name="Dunlap C."/>
        </authorList>
    </citation>
    <scope>NUCLEOTIDE SEQUENCE [LARGE SCALE GENOMIC DNA]</scope>
    <source>
        <strain evidence="6 7">B-23453</strain>
    </source>
</reference>
<sequence>MNIESLKLFCLVVDEGSISQAARLSFVSQPAVTRQINQLENIYGTLLFDRTEGKMTLTETGKLLYPFAKTIVYDFNRSKEVIQQATGKSNASLRIGATFTIGEYLLPQLLGGFKKQKPEIKVTLTIKNTPGVLDDLSNDIIDLALVEGLVENADFVIEKFAKDELILICSPDHDWGETIAIEELANERMIWREATSGTRLIVENMLRAYGVLEKIESYMEIGSTQAIKSTVEAGLGISILSRLTVGKELEQGYLREVKIEGVQLTRNLWLVNKKQRFKKKAVTEFLEFIHDQNPIHKNI</sequence>
<name>A0ABU6MLL5_9BACI</name>
<accession>A0ABU6MLL5</accession>